<proteinExistence type="inferred from homology"/>
<keyword evidence="6 8" id="KW-0998">Cell outer membrane</keyword>
<feature type="signal peptide" evidence="8">
    <location>
        <begin position="1"/>
        <end position="30"/>
    </location>
</feature>
<dbReference type="AlphaFoldDB" id="A0A0A0M5V2"/>
<evidence type="ECO:0000256" key="5">
    <source>
        <dbReference type="ARBA" id="ARBA00023139"/>
    </source>
</evidence>
<evidence type="ECO:0000256" key="6">
    <source>
        <dbReference type="ARBA" id="ARBA00023237"/>
    </source>
</evidence>
<dbReference type="Proteomes" id="UP000030003">
    <property type="component" value="Unassembled WGS sequence"/>
</dbReference>
<dbReference type="Pfam" id="PF01514">
    <property type="entry name" value="YscJ_FliF"/>
    <property type="match status" value="1"/>
</dbReference>
<keyword evidence="3 8" id="KW-0732">Signal</keyword>
<feature type="chain" id="PRO_5011019560" description="Lipoprotein" evidence="8">
    <location>
        <begin position="31"/>
        <end position="258"/>
    </location>
</feature>
<evidence type="ECO:0000256" key="4">
    <source>
        <dbReference type="ARBA" id="ARBA00023136"/>
    </source>
</evidence>
<dbReference type="InterPro" id="IPR043427">
    <property type="entry name" value="YscJ/FliF"/>
</dbReference>
<evidence type="ECO:0000256" key="7">
    <source>
        <dbReference type="ARBA" id="ARBA00023288"/>
    </source>
</evidence>
<name>A0A0A0M5V2_9GAMM</name>
<organism evidence="10 11">
    <name type="scientific">Lysobacter defluvii IMMIB APB-9 = DSM 18482</name>
    <dbReference type="NCBI Taxonomy" id="1385515"/>
    <lineage>
        <taxon>Bacteria</taxon>
        <taxon>Pseudomonadati</taxon>
        <taxon>Pseudomonadota</taxon>
        <taxon>Gammaproteobacteria</taxon>
        <taxon>Lysobacterales</taxon>
        <taxon>Lysobacteraceae</taxon>
        <taxon>Novilysobacter</taxon>
    </lineage>
</organism>
<dbReference type="GO" id="GO:0009306">
    <property type="term" value="P:protein secretion"/>
    <property type="evidence" value="ECO:0007669"/>
    <property type="project" value="InterPro"/>
</dbReference>
<dbReference type="NCBIfam" id="TIGR02544">
    <property type="entry name" value="III_secr_YscJ"/>
    <property type="match status" value="1"/>
</dbReference>
<dbReference type="PRINTS" id="PR01338">
    <property type="entry name" value="TYPE3OMKPROT"/>
</dbReference>
<keyword evidence="8" id="KW-1133">Transmembrane helix</keyword>
<evidence type="ECO:0000256" key="3">
    <source>
        <dbReference type="ARBA" id="ARBA00022729"/>
    </source>
</evidence>
<keyword evidence="4 8" id="KW-0472">Membrane</keyword>
<dbReference type="InterPro" id="IPR003282">
    <property type="entry name" value="T3SS_SctJ"/>
</dbReference>
<dbReference type="PANTHER" id="PTHR30046:SF2">
    <property type="entry name" value="YOP PROTEINS TRANSLOCATION LIPOPROTEIN J"/>
    <property type="match status" value="1"/>
</dbReference>
<comment type="caution">
    <text evidence="10">The sequence shown here is derived from an EMBL/GenBank/DDBJ whole genome shotgun (WGS) entry which is preliminary data.</text>
</comment>
<evidence type="ECO:0000259" key="9">
    <source>
        <dbReference type="Pfam" id="PF01514"/>
    </source>
</evidence>
<gene>
    <name evidence="10" type="ORF">N791_08165</name>
</gene>
<dbReference type="InterPro" id="IPR006182">
    <property type="entry name" value="FliF_N_dom"/>
</dbReference>
<dbReference type="EMBL" id="AVBH01000289">
    <property type="protein sequence ID" value="KGO97594.1"/>
    <property type="molecule type" value="Genomic_DNA"/>
</dbReference>
<keyword evidence="11" id="KW-1185">Reference proteome</keyword>
<feature type="domain" description="Flagellar M-ring N-terminal" evidence="9">
    <location>
        <begin position="25"/>
        <end position="192"/>
    </location>
</feature>
<dbReference type="Gene3D" id="3.30.300.30">
    <property type="match status" value="1"/>
</dbReference>
<dbReference type="InterPro" id="IPR045851">
    <property type="entry name" value="AMP-bd_C_sf"/>
</dbReference>
<accession>A0A0A0M5V2</accession>
<dbReference type="PANTHER" id="PTHR30046">
    <property type="entry name" value="FLAGELLAR M-RING PROTEIN"/>
    <property type="match status" value="1"/>
</dbReference>
<comment type="subcellular location">
    <subcellularLocation>
        <location evidence="1">Cell outer membrane</location>
        <topology evidence="1">Lipid-anchor</topology>
    </subcellularLocation>
</comment>
<feature type="transmembrane region" description="Helical" evidence="8">
    <location>
        <begin position="216"/>
        <end position="236"/>
    </location>
</feature>
<evidence type="ECO:0000256" key="2">
    <source>
        <dbReference type="ARBA" id="ARBA00009509"/>
    </source>
</evidence>
<keyword evidence="5 8" id="KW-0564">Palmitate</keyword>
<dbReference type="GO" id="GO:0009279">
    <property type="term" value="C:cell outer membrane"/>
    <property type="evidence" value="ECO:0007669"/>
    <property type="project" value="UniProtKB-SubCell"/>
</dbReference>
<dbReference type="RefSeq" id="WP_081677697.1">
    <property type="nucleotide sequence ID" value="NZ_AUHT01000005.1"/>
</dbReference>
<comment type="similarity">
    <text evidence="2 8">Belongs to the YscJ lipoprotein family.</text>
</comment>
<reference evidence="10 11" key="1">
    <citation type="submission" date="2013-08" db="EMBL/GenBank/DDBJ databases">
        <title>Genomic analysis of Lysobacter defluvii.</title>
        <authorList>
            <person name="Wang Q."/>
            <person name="Wang G."/>
        </authorList>
    </citation>
    <scope>NUCLEOTIDE SEQUENCE [LARGE SCALE GENOMIC DNA]</scope>
    <source>
        <strain evidence="10 11">IMMIB APB-9</strain>
    </source>
</reference>
<evidence type="ECO:0000256" key="8">
    <source>
        <dbReference type="RuleBase" id="RU364102"/>
    </source>
</evidence>
<sequence>MSRPFPSAWRPVAAVLACLLLAACSRSTLYTDLEEQQANQVMAALLAAGVAAEKAPAASKKGWEVQVEKADFSYAMQVLDANGLPGSARVTLCDVFRKEGFASSALEERARYKCGQQQEIEATLMRIDGVVDARVHVAIPEDDPLGRNPREASASVVIYELPGYELRNRETDVKVLVVDGIEYLNDPNRVSVKFFTRAVPPAGAREQQMPVAMSSFSPVALVVLALMALAGGLVAMRKRLPLPRRAPAAPEAPSWKDE</sequence>
<keyword evidence="7 8" id="KW-0449">Lipoprotein</keyword>
<evidence type="ECO:0000313" key="11">
    <source>
        <dbReference type="Proteomes" id="UP000030003"/>
    </source>
</evidence>
<dbReference type="eggNOG" id="COG4669">
    <property type="taxonomic scope" value="Bacteria"/>
</dbReference>
<protein>
    <recommendedName>
        <fullName evidence="8">Lipoprotein</fullName>
    </recommendedName>
</protein>
<dbReference type="STRING" id="1385515.GCA_000423325_00674"/>
<dbReference type="Gene3D" id="3.30.70.1530">
    <property type="entry name" value="Hypothetical protein rpa1041"/>
    <property type="match status" value="1"/>
</dbReference>
<evidence type="ECO:0000256" key="1">
    <source>
        <dbReference type="ARBA" id="ARBA00004459"/>
    </source>
</evidence>
<dbReference type="PROSITE" id="PS51257">
    <property type="entry name" value="PROKAR_LIPOPROTEIN"/>
    <property type="match status" value="1"/>
</dbReference>
<evidence type="ECO:0000313" key="10">
    <source>
        <dbReference type="EMBL" id="KGO97594.1"/>
    </source>
</evidence>
<dbReference type="OrthoDB" id="115186at2"/>
<keyword evidence="8" id="KW-0812">Transmembrane</keyword>